<evidence type="ECO:0000313" key="1">
    <source>
        <dbReference type="EMBL" id="PRQ48841.1"/>
    </source>
</evidence>
<sequence length="79" mass="9482">MAGKCVNPRFYPLYLRDTLRDTFVQLRNPETFRLYSLPNTTDHLFFFDPNIRQGSQAMLDHLRSTRFRCRTAWIALIWA</sequence>
<dbReference type="Proteomes" id="UP000238479">
    <property type="component" value="Chromosome 2"/>
</dbReference>
<name>A0A2P6RR22_ROSCH</name>
<dbReference type="Gramene" id="PRQ48841">
    <property type="protein sequence ID" value="PRQ48841"/>
    <property type="gene ID" value="RchiOBHm_Chr2g0115221"/>
</dbReference>
<reference evidence="1 2" key="1">
    <citation type="journal article" date="2018" name="Nat. Genet.">
        <title>The Rosa genome provides new insights in the design of modern roses.</title>
        <authorList>
            <person name="Bendahmane M."/>
        </authorList>
    </citation>
    <scope>NUCLEOTIDE SEQUENCE [LARGE SCALE GENOMIC DNA]</scope>
    <source>
        <strain evidence="2">cv. Old Blush</strain>
    </source>
</reference>
<evidence type="ECO:0000313" key="2">
    <source>
        <dbReference type="Proteomes" id="UP000238479"/>
    </source>
</evidence>
<dbReference type="AlphaFoldDB" id="A0A2P6RR22"/>
<protein>
    <submittedName>
        <fullName evidence="1">Uncharacterized protein</fullName>
    </submittedName>
</protein>
<proteinExistence type="predicted"/>
<dbReference type="EMBL" id="PDCK01000040">
    <property type="protein sequence ID" value="PRQ48841.1"/>
    <property type="molecule type" value="Genomic_DNA"/>
</dbReference>
<organism evidence="1 2">
    <name type="scientific">Rosa chinensis</name>
    <name type="common">China rose</name>
    <dbReference type="NCBI Taxonomy" id="74649"/>
    <lineage>
        <taxon>Eukaryota</taxon>
        <taxon>Viridiplantae</taxon>
        <taxon>Streptophyta</taxon>
        <taxon>Embryophyta</taxon>
        <taxon>Tracheophyta</taxon>
        <taxon>Spermatophyta</taxon>
        <taxon>Magnoliopsida</taxon>
        <taxon>eudicotyledons</taxon>
        <taxon>Gunneridae</taxon>
        <taxon>Pentapetalae</taxon>
        <taxon>rosids</taxon>
        <taxon>fabids</taxon>
        <taxon>Rosales</taxon>
        <taxon>Rosaceae</taxon>
        <taxon>Rosoideae</taxon>
        <taxon>Rosoideae incertae sedis</taxon>
        <taxon>Rosa</taxon>
    </lineage>
</organism>
<gene>
    <name evidence="1" type="ORF">RchiOBHm_Chr2g0115221</name>
</gene>
<accession>A0A2P6RR22</accession>
<keyword evidence="2" id="KW-1185">Reference proteome</keyword>
<comment type="caution">
    <text evidence="1">The sequence shown here is derived from an EMBL/GenBank/DDBJ whole genome shotgun (WGS) entry which is preliminary data.</text>
</comment>